<evidence type="ECO:0000313" key="3">
    <source>
        <dbReference type="Proteomes" id="UP001597191"/>
    </source>
</evidence>
<feature type="transmembrane region" description="Helical" evidence="1">
    <location>
        <begin position="18"/>
        <end position="36"/>
    </location>
</feature>
<keyword evidence="1" id="KW-0472">Membrane</keyword>
<proteinExistence type="predicted"/>
<evidence type="ECO:0000256" key="1">
    <source>
        <dbReference type="SAM" id="Phobius"/>
    </source>
</evidence>
<keyword evidence="1" id="KW-0812">Transmembrane</keyword>
<dbReference type="Pfam" id="PF12459">
    <property type="entry name" value="DltX"/>
    <property type="match status" value="1"/>
</dbReference>
<keyword evidence="1" id="KW-1133">Transmembrane helix</keyword>
<reference evidence="3" key="1">
    <citation type="journal article" date="2019" name="Int. J. Syst. Evol. Microbiol.">
        <title>The Global Catalogue of Microorganisms (GCM) 10K type strain sequencing project: providing services to taxonomists for standard genome sequencing and annotation.</title>
        <authorList>
            <consortium name="The Broad Institute Genomics Platform"/>
            <consortium name="The Broad Institute Genome Sequencing Center for Infectious Disease"/>
            <person name="Wu L."/>
            <person name="Ma J."/>
        </authorList>
    </citation>
    <scope>NUCLEOTIDE SEQUENCE [LARGE SCALE GENOMIC DNA]</scope>
    <source>
        <strain evidence="3">CCM 8937</strain>
    </source>
</reference>
<dbReference type="EMBL" id="JBHTOH010000016">
    <property type="protein sequence ID" value="MFD1410532.1"/>
    <property type="molecule type" value="Genomic_DNA"/>
</dbReference>
<dbReference type="RefSeq" id="WP_125647719.1">
    <property type="nucleotide sequence ID" value="NZ_JBHTOH010000016.1"/>
</dbReference>
<dbReference type="Proteomes" id="UP001597191">
    <property type="component" value="Unassembled WGS sequence"/>
</dbReference>
<gene>
    <name evidence="2" type="ORF">ACFQ4R_02680</name>
</gene>
<dbReference type="InterPro" id="IPR021008">
    <property type="entry name" value="DltX"/>
</dbReference>
<sequence>MTDGKQEKREKKSQIGRFILKTLFYFAIIFILIYLYEYSGVNGGHFIYNEF</sequence>
<organism evidence="2 3">
    <name type="scientific">Lapidilactobacillus gannanensis</name>
    <dbReference type="NCBI Taxonomy" id="2486002"/>
    <lineage>
        <taxon>Bacteria</taxon>
        <taxon>Bacillati</taxon>
        <taxon>Bacillota</taxon>
        <taxon>Bacilli</taxon>
        <taxon>Lactobacillales</taxon>
        <taxon>Lactobacillaceae</taxon>
        <taxon>Lapidilactobacillus</taxon>
    </lineage>
</organism>
<name>A0ABW4BJW3_9LACO</name>
<evidence type="ECO:0000313" key="2">
    <source>
        <dbReference type="EMBL" id="MFD1410532.1"/>
    </source>
</evidence>
<protein>
    <submittedName>
        <fullName evidence="2">Teichoic acid D-Ala incorporation-associated protein DltX</fullName>
    </submittedName>
</protein>
<comment type="caution">
    <text evidence="2">The sequence shown here is derived from an EMBL/GenBank/DDBJ whole genome shotgun (WGS) entry which is preliminary data.</text>
</comment>
<keyword evidence="3" id="KW-1185">Reference proteome</keyword>
<accession>A0ABW4BJW3</accession>